<gene>
    <name evidence="2" type="ORF">UV07_C0002G0014</name>
</gene>
<dbReference type="InterPro" id="IPR012902">
    <property type="entry name" value="N_methyl_site"/>
</dbReference>
<feature type="transmembrane region" description="Helical" evidence="1">
    <location>
        <begin position="20"/>
        <end position="41"/>
    </location>
</feature>
<dbReference type="NCBIfam" id="TIGR02532">
    <property type="entry name" value="IV_pilin_GFxxxE"/>
    <property type="match status" value="1"/>
</dbReference>
<sequence length="168" mass="18917">MKQAKNKKTRFNKGMVGFTLIETMVAVSIIAVGLVSALTLISNSLFYVSNIQDRLTAANLAQEGIELVRNLRDNNWLSNLSWNNGLADGDYQITYNQNSLSVYADSPLLYNSGSGFYNYDSGTTASYKRKISITNLSSFEMRIVSTVTWQRRNVTYASSAEDHLFNWR</sequence>
<dbReference type="AlphaFoldDB" id="A0A0G1C5A0"/>
<dbReference type="Pfam" id="PF07963">
    <property type="entry name" value="N_methyl"/>
    <property type="match status" value="1"/>
</dbReference>
<keyword evidence="1" id="KW-0812">Transmembrane</keyword>
<dbReference type="EMBL" id="LCDB01000002">
    <property type="protein sequence ID" value="KKS44828.1"/>
    <property type="molecule type" value="Genomic_DNA"/>
</dbReference>
<keyword evidence="1" id="KW-1133">Transmembrane helix</keyword>
<organism evidence="2 3">
    <name type="scientific">Candidatus Azambacteria bacterium GW2011_GWB1_42_17</name>
    <dbReference type="NCBI Taxonomy" id="1618615"/>
    <lineage>
        <taxon>Bacteria</taxon>
        <taxon>Candidatus Azamiibacteriota</taxon>
    </lineage>
</organism>
<dbReference type="Proteomes" id="UP000033986">
    <property type="component" value="Unassembled WGS sequence"/>
</dbReference>
<evidence type="ECO:0000256" key="1">
    <source>
        <dbReference type="SAM" id="Phobius"/>
    </source>
</evidence>
<keyword evidence="1" id="KW-0472">Membrane</keyword>
<accession>A0A0G1C5A0</accession>
<name>A0A0G1C5A0_9BACT</name>
<reference evidence="2 3" key="1">
    <citation type="journal article" date="2015" name="Nature">
        <title>rRNA introns, odd ribosomes, and small enigmatic genomes across a large radiation of phyla.</title>
        <authorList>
            <person name="Brown C.T."/>
            <person name="Hug L.A."/>
            <person name="Thomas B.C."/>
            <person name="Sharon I."/>
            <person name="Castelle C.J."/>
            <person name="Singh A."/>
            <person name="Wilkins M.J."/>
            <person name="Williams K.H."/>
            <person name="Banfield J.F."/>
        </authorList>
    </citation>
    <scope>NUCLEOTIDE SEQUENCE [LARGE SCALE GENOMIC DNA]</scope>
</reference>
<protein>
    <submittedName>
        <fullName evidence="2">Uncharacterized protein</fullName>
    </submittedName>
</protein>
<comment type="caution">
    <text evidence="2">The sequence shown here is derived from an EMBL/GenBank/DDBJ whole genome shotgun (WGS) entry which is preliminary data.</text>
</comment>
<proteinExistence type="predicted"/>
<evidence type="ECO:0000313" key="3">
    <source>
        <dbReference type="Proteomes" id="UP000033986"/>
    </source>
</evidence>
<evidence type="ECO:0000313" key="2">
    <source>
        <dbReference type="EMBL" id="KKS44828.1"/>
    </source>
</evidence>